<dbReference type="InterPro" id="IPR010985">
    <property type="entry name" value="Ribbon_hlx_hlx"/>
</dbReference>
<evidence type="ECO:0000313" key="2">
    <source>
        <dbReference type="EMBL" id="RTR25301.1"/>
    </source>
</evidence>
<dbReference type="SUPFAM" id="SSF47598">
    <property type="entry name" value="Ribbon-helix-helix"/>
    <property type="match status" value="1"/>
</dbReference>
<dbReference type="RefSeq" id="WP_126352919.1">
    <property type="nucleotide sequence ID" value="NZ_CP086385.1"/>
</dbReference>
<protein>
    <recommendedName>
        <fullName evidence="4">CopG-like ribbon-helix-helix domain-containing protein</fullName>
    </recommendedName>
</protein>
<gene>
    <name evidence="2" type="ORF">EJ104_11390</name>
</gene>
<dbReference type="Proteomes" id="UP000277766">
    <property type="component" value="Unassembled WGS sequence"/>
</dbReference>
<sequence>MTGSGKSAHWGGKRTGAGRPKSPNVTVRLSIPREVWAMVQADAERSGHSAETEAVRVLTDHVTAPLFRK</sequence>
<reference evidence="2 3" key="1">
    <citation type="submission" date="2018-12" db="EMBL/GenBank/DDBJ databases">
        <title>Deinococcus radiophilus ATCC 27603 genome sequencing and assembly.</title>
        <authorList>
            <person name="Maclea K.S."/>
            <person name="Maynard C.R."/>
        </authorList>
    </citation>
    <scope>NUCLEOTIDE SEQUENCE [LARGE SCALE GENOMIC DNA]</scope>
    <source>
        <strain evidence="2 3">ATCC 27603</strain>
    </source>
</reference>
<evidence type="ECO:0000256" key="1">
    <source>
        <dbReference type="SAM" id="MobiDB-lite"/>
    </source>
</evidence>
<name>A0A431VQ39_9DEIO</name>
<evidence type="ECO:0000313" key="3">
    <source>
        <dbReference type="Proteomes" id="UP000277766"/>
    </source>
</evidence>
<keyword evidence="3" id="KW-1185">Reference proteome</keyword>
<evidence type="ECO:0008006" key="4">
    <source>
        <dbReference type="Google" id="ProtNLM"/>
    </source>
</evidence>
<dbReference type="GO" id="GO:0006355">
    <property type="term" value="P:regulation of DNA-templated transcription"/>
    <property type="evidence" value="ECO:0007669"/>
    <property type="project" value="InterPro"/>
</dbReference>
<proteinExistence type="predicted"/>
<feature type="region of interest" description="Disordered" evidence="1">
    <location>
        <begin position="1"/>
        <end position="26"/>
    </location>
</feature>
<accession>A0A431VQ39</accession>
<organism evidence="2 3">
    <name type="scientific">Deinococcus radiophilus</name>
    <dbReference type="NCBI Taxonomy" id="32062"/>
    <lineage>
        <taxon>Bacteria</taxon>
        <taxon>Thermotogati</taxon>
        <taxon>Deinococcota</taxon>
        <taxon>Deinococci</taxon>
        <taxon>Deinococcales</taxon>
        <taxon>Deinococcaceae</taxon>
        <taxon>Deinococcus</taxon>
    </lineage>
</organism>
<dbReference type="AlphaFoldDB" id="A0A431VQ39"/>
<dbReference type="EMBL" id="RXPE01000031">
    <property type="protein sequence ID" value="RTR25301.1"/>
    <property type="molecule type" value="Genomic_DNA"/>
</dbReference>
<dbReference type="OrthoDB" id="2898209at2"/>
<comment type="caution">
    <text evidence="2">The sequence shown here is derived from an EMBL/GenBank/DDBJ whole genome shotgun (WGS) entry which is preliminary data.</text>
</comment>